<keyword evidence="2" id="KW-0378">Hydrolase</keyword>
<dbReference type="RefSeq" id="WP_259529783.1">
    <property type="nucleotide sequence ID" value="NZ_JANLCK010000007.1"/>
</dbReference>
<protein>
    <submittedName>
        <fullName evidence="2">Fumarylacetoacetate hydrolase family protein</fullName>
    </submittedName>
</protein>
<feature type="domain" description="Fumarylacetoacetase-like C-terminal" evidence="1">
    <location>
        <begin position="75"/>
        <end position="298"/>
    </location>
</feature>
<evidence type="ECO:0000313" key="3">
    <source>
        <dbReference type="Proteomes" id="UP001165587"/>
    </source>
</evidence>
<dbReference type="InterPro" id="IPR011234">
    <property type="entry name" value="Fumarylacetoacetase-like_C"/>
</dbReference>
<organism evidence="2 3">
    <name type="scientific">Herbiconiux oxytropis</name>
    <dbReference type="NCBI Taxonomy" id="2970915"/>
    <lineage>
        <taxon>Bacteria</taxon>
        <taxon>Bacillati</taxon>
        <taxon>Actinomycetota</taxon>
        <taxon>Actinomycetes</taxon>
        <taxon>Micrococcales</taxon>
        <taxon>Microbacteriaceae</taxon>
        <taxon>Herbiconiux</taxon>
    </lineage>
</organism>
<dbReference type="AlphaFoldDB" id="A0AA42BVS2"/>
<dbReference type="EMBL" id="JANLCK010000007">
    <property type="protein sequence ID" value="MCS5726889.1"/>
    <property type="molecule type" value="Genomic_DNA"/>
</dbReference>
<gene>
    <name evidence="2" type="ORF">N1028_13395</name>
</gene>
<accession>A0AA42BVS2</accession>
<dbReference type="GO" id="GO:0016787">
    <property type="term" value="F:hydrolase activity"/>
    <property type="evidence" value="ECO:0007669"/>
    <property type="project" value="UniProtKB-KW"/>
</dbReference>
<reference evidence="2" key="1">
    <citation type="submission" date="2022-08" db="EMBL/GenBank/DDBJ databases">
        <authorList>
            <person name="Deng Y."/>
            <person name="Han X.-F."/>
            <person name="Zhang Y.-Q."/>
        </authorList>
    </citation>
    <scope>NUCLEOTIDE SEQUENCE</scope>
    <source>
        <strain evidence="2">CPCC 203407</strain>
    </source>
</reference>
<dbReference type="InterPro" id="IPR036663">
    <property type="entry name" value="Fumarylacetoacetase_C_sf"/>
</dbReference>
<dbReference type="SUPFAM" id="SSF56529">
    <property type="entry name" value="FAH"/>
    <property type="match status" value="1"/>
</dbReference>
<keyword evidence="3" id="KW-1185">Reference proteome</keyword>
<evidence type="ECO:0000313" key="2">
    <source>
        <dbReference type="EMBL" id="MCS5726889.1"/>
    </source>
</evidence>
<dbReference type="Gene3D" id="3.90.850.10">
    <property type="entry name" value="Fumarylacetoacetase-like, C-terminal domain"/>
    <property type="match status" value="1"/>
</dbReference>
<proteinExistence type="predicted"/>
<name>A0AA42BVS2_9MICO</name>
<comment type="caution">
    <text evidence="2">The sequence shown here is derived from an EMBL/GenBank/DDBJ whole genome shotgun (WGS) entry which is preliminary data.</text>
</comment>
<dbReference type="PANTHER" id="PTHR43211">
    <property type="entry name" value="FUMARYLACETOACETATE HYDROLASE"/>
    <property type="match status" value="1"/>
</dbReference>
<dbReference type="PANTHER" id="PTHR43211:SF1">
    <property type="entry name" value="BLL6422 PROTEIN"/>
    <property type="match status" value="1"/>
</dbReference>
<dbReference type="Pfam" id="PF01557">
    <property type="entry name" value="FAA_hydrolase"/>
    <property type="match status" value="1"/>
</dbReference>
<sequence length="304" mass="32611">MRWVRYISDSDGLEHVGMLGSDTILALDAEEQLIDILGRGGLEQAAQTAAEAPFEVVVASSVQLLAPIETPPSVRDFMSFEEHVTASMAALGRSVSPVWYERPVFYFSNPAAVAGPAQAIAIPPGCAEFDFELEIAAVVGERCSDVAVDDAERYIAGYTILCDWSARDFQEREMTVGLGPSKGKDSATTLGPALVTPDELADRRSGNGYALRMSVDVNGRPYSLGDWSSIHWSFAQMLSHASRGTTLVPGDVLGSGTVGTGCILELGRVHGFERFPYLEAGDVVTLEVERLGRITTTIQPPRGA</sequence>
<evidence type="ECO:0000259" key="1">
    <source>
        <dbReference type="Pfam" id="PF01557"/>
    </source>
</evidence>
<dbReference type="Proteomes" id="UP001165587">
    <property type="component" value="Unassembled WGS sequence"/>
</dbReference>